<dbReference type="AlphaFoldDB" id="A0A232F102"/>
<dbReference type="Proteomes" id="UP000215335">
    <property type="component" value="Unassembled WGS sequence"/>
</dbReference>
<name>A0A232F102_9HYME</name>
<gene>
    <name evidence="1" type="ORF">TSAR_016813</name>
</gene>
<reference evidence="1 2" key="1">
    <citation type="journal article" date="2017" name="Curr. Biol.">
        <title>The Evolution of Venom by Co-option of Single-Copy Genes.</title>
        <authorList>
            <person name="Martinson E.O."/>
            <person name="Mrinalini"/>
            <person name="Kelkar Y.D."/>
            <person name="Chang C.H."/>
            <person name="Werren J.H."/>
        </authorList>
    </citation>
    <scope>NUCLEOTIDE SEQUENCE [LARGE SCALE GENOMIC DNA]</scope>
    <source>
        <strain evidence="1 2">Alberta</strain>
        <tissue evidence="1">Whole body</tissue>
    </source>
</reference>
<keyword evidence="2" id="KW-1185">Reference proteome</keyword>
<sequence>MFTNTTRIVKQPAPYQVYRKESSQAKKQKSFLGSAKKSQKRLTNFSKLENCASWSIS</sequence>
<dbReference type="EMBL" id="NNAY01001324">
    <property type="protein sequence ID" value="OXU24364.1"/>
    <property type="molecule type" value="Genomic_DNA"/>
</dbReference>
<evidence type="ECO:0000313" key="1">
    <source>
        <dbReference type="EMBL" id="OXU24364.1"/>
    </source>
</evidence>
<proteinExistence type="predicted"/>
<protein>
    <submittedName>
        <fullName evidence="1">Uncharacterized protein</fullName>
    </submittedName>
</protein>
<organism evidence="1 2">
    <name type="scientific">Trichomalopsis sarcophagae</name>
    <dbReference type="NCBI Taxonomy" id="543379"/>
    <lineage>
        <taxon>Eukaryota</taxon>
        <taxon>Metazoa</taxon>
        <taxon>Ecdysozoa</taxon>
        <taxon>Arthropoda</taxon>
        <taxon>Hexapoda</taxon>
        <taxon>Insecta</taxon>
        <taxon>Pterygota</taxon>
        <taxon>Neoptera</taxon>
        <taxon>Endopterygota</taxon>
        <taxon>Hymenoptera</taxon>
        <taxon>Apocrita</taxon>
        <taxon>Proctotrupomorpha</taxon>
        <taxon>Chalcidoidea</taxon>
        <taxon>Pteromalidae</taxon>
        <taxon>Pteromalinae</taxon>
        <taxon>Trichomalopsis</taxon>
    </lineage>
</organism>
<comment type="caution">
    <text evidence="1">The sequence shown here is derived from an EMBL/GenBank/DDBJ whole genome shotgun (WGS) entry which is preliminary data.</text>
</comment>
<evidence type="ECO:0000313" key="2">
    <source>
        <dbReference type="Proteomes" id="UP000215335"/>
    </source>
</evidence>
<accession>A0A232F102</accession>